<comment type="caution">
    <text evidence="10">The sequence shown here is derived from an EMBL/GenBank/DDBJ whole genome shotgun (WGS) entry which is preliminary data.</text>
</comment>
<evidence type="ECO:0000313" key="11">
    <source>
        <dbReference type="Proteomes" id="UP000527815"/>
    </source>
</evidence>
<dbReference type="Proteomes" id="UP000527815">
    <property type="component" value="Unassembled WGS sequence"/>
</dbReference>
<organism evidence="10 11">
    <name type="scientific">Marine Group I thaumarchaeote</name>
    <dbReference type="NCBI Taxonomy" id="2511932"/>
    <lineage>
        <taxon>Archaea</taxon>
        <taxon>Nitrososphaerota</taxon>
        <taxon>Marine Group I</taxon>
    </lineage>
</organism>
<keyword evidence="5" id="KW-0762">Sugar transport</keyword>
<dbReference type="PANTHER" id="PTHR32196:SF32">
    <property type="entry name" value="XYLOSE TRANSPORT SYSTEM PERMEASE PROTEIN XYLH"/>
    <property type="match status" value="1"/>
</dbReference>
<sequence>MSAKPQSIGEKSEDERLRKVSKLKVILNRPELGALGGSILVFIFFGIIAGDSGMFSAYGTINFLEVSANLGIIAIAAAMLMIGGEFDLSVGSMIGFAGICIAIPAIYWGWPLWSAIIFAFAIAVLVGYANGLLVVRTGLPSFIVTLAMLFILRGVTLALTRLITGRTQVPGLRVLIDNDPIAWIFSADAFTGLFAWLGSLGLITLRQDGTPLAVGVPASVLWWIFLTILATWILMKTRYGNWIFASGGDKLGARNLGVPVTRVKISLFIGTAVAATIYACVQVLDVGSADTMRGFLKELEAIVAAVVGGCLLTGGYGSAIGAAFGALIFGTVSMGIYYTDVDTDWFKVFLGMMMLIAVIFNNFIRRRVTESK</sequence>
<evidence type="ECO:0000256" key="2">
    <source>
        <dbReference type="ARBA" id="ARBA00022448"/>
    </source>
</evidence>
<evidence type="ECO:0000256" key="7">
    <source>
        <dbReference type="ARBA" id="ARBA00022989"/>
    </source>
</evidence>
<comment type="subcellular location">
    <subcellularLocation>
        <location evidence="1">Cell membrane</location>
        <topology evidence="1">Multi-pass membrane protein</topology>
    </subcellularLocation>
</comment>
<protein>
    <submittedName>
        <fullName evidence="10">ABC transporter permease</fullName>
    </submittedName>
</protein>
<feature type="transmembrane region" description="Helical" evidence="9">
    <location>
        <begin position="299"/>
        <end position="325"/>
    </location>
</feature>
<dbReference type="GO" id="GO:0022857">
    <property type="term" value="F:transmembrane transporter activity"/>
    <property type="evidence" value="ECO:0007669"/>
    <property type="project" value="InterPro"/>
</dbReference>
<feature type="transmembrane region" description="Helical" evidence="9">
    <location>
        <begin position="142"/>
        <end position="163"/>
    </location>
</feature>
<evidence type="ECO:0000313" key="10">
    <source>
        <dbReference type="EMBL" id="NWJ77861.1"/>
    </source>
</evidence>
<reference evidence="10 11" key="1">
    <citation type="journal article" date="2019" name="Environ. Microbiol.">
        <title>Genomics insights into ecotype formation of ammonia-oxidizing archaea in the deep ocean.</title>
        <authorList>
            <person name="Wang Y."/>
            <person name="Huang J.M."/>
            <person name="Cui G.J."/>
            <person name="Nunoura T."/>
            <person name="Takaki Y."/>
            <person name="Li W.L."/>
            <person name="Li J."/>
            <person name="Gao Z.M."/>
            <person name="Takai K."/>
            <person name="Zhang A.Q."/>
            <person name="Stepanauskas R."/>
        </authorList>
    </citation>
    <scope>NUCLEOTIDE SEQUENCE [LARGE SCALE GENOMIC DNA]</scope>
    <source>
        <strain evidence="10 11">D1b</strain>
    </source>
</reference>
<feature type="transmembrane region" description="Helical" evidence="9">
    <location>
        <begin position="90"/>
        <end position="110"/>
    </location>
</feature>
<dbReference type="PANTHER" id="PTHR32196">
    <property type="entry name" value="ABC TRANSPORTER PERMEASE PROTEIN YPHD-RELATED-RELATED"/>
    <property type="match status" value="1"/>
</dbReference>
<evidence type="ECO:0000256" key="1">
    <source>
        <dbReference type="ARBA" id="ARBA00004651"/>
    </source>
</evidence>
<dbReference type="EMBL" id="JACASZ010000105">
    <property type="protein sequence ID" value="NWJ77861.1"/>
    <property type="molecule type" value="Genomic_DNA"/>
</dbReference>
<evidence type="ECO:0000256" key="4">
    <source>
        <dbReference type="ARBA" id="ARBA00022519"/>
    </source>
</evidence>
<feature type="transmembrane region" description="Helical" evidence="9">
    <location>
        <begin position="32"/>
        <end position="49"/>
    </location>
</feature>
<evidence type="ECO:0000256" key="6">
    <source>
        <dbReference type="ARBA" id="ARBA00022692"/>
    </source>
</evidence>
<keyword evidence="6 9" id="KW-0812">Transmembrane</keyword>
<keyword evidence="2" id="KW-0813">Transport</keyword>
<name>A0A7K4N520_9ARCH</name>
<feature type="transmembrane region" description="Helical" evidence="9">
    <location>
        <begin position="61"/>
        <end position="83"/>
    </location>
</feature>
<feature type="transmembrane region" description="Helical" evidence="9">
    <location>
        <begin position="183"/>
        <end position="205"/>
    </location>
</feature>
<dbReference type="InterPro" id="IPR001851">
    <property type="entry name" value="ABC_transp_permease"/>
</dbReference>
<dbReference type="CDD" id="cd06579">
    <property type="entry name" value="TM_PBP1_transp_AraH_like"/>
    <property type="match status" value="1"/>
</dbReference>
<keyword evidence="3" id="KW-1003">Cell membrane</keyword>
<keyword evidence="4" id="KW-0997">Cell inner membrane</keyword>
<evidence type="ECO:0000256" key="5">
    <source>
        <dbReference type="ARBA" id="ARBA00022597"/>
    </source>
</evidence>
<dbReference type="Pfam" id="PF02653">
    <property type="entry name" value="BPD_transp_2"/>
    <property type="match status" value="1"/>
</dbReference>
<evidence type="ECO:0000256" key="8">
    <source>
        <dbReference type="ARBA" id="ARBA00023136"/>
    </source>
</evidence>
<keyword evidence="7 9" id="KW-1133">Transmembrane helix</keyword>
<proteinExistence type="predicted"/>
<evidence type="ECO:0000256" key="3">
    <source>
        <dbReference type="ARBA" id="ARBA00022475"/>
    </source>
</evidence>
<feature type="transmembrane region" description="Helical" evidence="9">
    <location>
        <begin position="265"/>
        <end position="287"/>
    </location>
</feature>
<dbReference type="GO" id="GO:0005886">
    <property type="term" value="C:plasma membrane"/>
    <property type="evidence" value="ECO:0007669"/>
    <property type="project" value="UniProtKB-SubCell"/>
</dbReference>
<evidence type="ECO:0000256" key="9">
    <source>
        <dbReference type="SAM" id="Phobius"/>
    </source>
</evidence>
<gene>
    <name evidence="10" type="ORF">HX865_05125</name>
</gene>
<feature type="transmembrane region" description="Helical" evidence="9">
    <location>
        <begin position="345"/>
        <end position="364"/>
    </location>
</feature>
<feature type="transmembrane region" description="Helical" evidence="9">
    <location>
        <begin position="212"/>
        <end position="235"/>
    </location>
</feature>
<accession>A0A7K4N520</accession>
<feature type="transmembrane region" description="Helical" evidence="9">
    <location>
        <begin position="116"/>
        <end position="135"/>
    </location>
</feature>
<keyword evidence="8 9" id="KW-0472">Membrane</keyword>
<dbReference type="AlphaFoldDB" id="A0A7K4N520"/>